<sequence length="308" mass="32121">MDLALPGLAHLHVLVDAAGAIRSAHATMSGGACAPVEDGGAPLDALVREAMRVCPGPGGGRVADDRVGLWRVERYDTAQGAALVLVRTPAVTDRLEDLGLPEAVCRMLEELGGPVRRGLVLLLGDMNAGKSTLAATLLKRWLVRHGGIAFAWADPPEHDLEGPVGSGCCISVNIATEQYGDAVVAARRSRARYFYFGEPRLDPAILAVVQASLSGPVCLSTAHGAGLIPGLIAFSAAAARVDSRAYEQLASGLAAAFHVRVESGVRRSRLVVTEHLVLGQGHGDTGRSHIRAGNLGQLGNLIRPLRAA</sequence>
<dbReference type="InterPro" id="IPR027417">
    <property type="entry name" value="P-loop_NTPase"/>
</dbReference>
<dbReference type="RefSeq" id="WP_137118861.1">
    <property type="nucleotide sequence ID" value="NZ_CP032326.1"/>
</dbReference>
<gene>
    <name evidence="1" type="ORF">D3093_33390</name>
</gene>
<proteinExistence type="predicted"/>
<evidence type="ECO:0000313" key="1">
    <source>
        <dbReference type="EMBL" id="QCO00150.1"/>
    </source>
</evidence>
<reference evidence="1 2" key="1">
    <citation type="submission" date="2018-09" db="EMBL/GenBank/DDBJ databases">
        <title>Whole genome based analysis of evolution and adaptive divergence in Indian and Brazilian strains of Azospirillum brasilense.</title>
        <authorList>
            <person name="Singh C."/>
            <person name="Tripathi A.K."/>
        </authorList>
    </citation>
    <scope>NUCLEOTIDE SEQUENCE [LARGE SCALE GENOMIC DNA]</scope>
    <source>
        <strain evidence="1 2">MTCC4035</strain>
        <plasmid evidence="1 2">p5</plasmid>
    </source>
</reference>
<protein>
    <submittedName>
        <fullName evidence="1">Uncharacterized protein</fullName>
    </submittedName>
</protein>
<geneLocation type="plasmid" evidence="1 2">
    <name>p5</name>
</geneLocation>
<dbReference type="Proteomes" id="UP000298595">
    <property type="component" value="Plasmid p5"/>
</dbReference>
<keyword evidence="1" id="KW-0614">Plasmid</keyword>
<dbReference type="AlphaFoldDB" id="A0A4D8PZY3"/>
<name>A0A4D8PZY3_9PROT</name>
<evidence type="ECO:0000313" key="2">
    <source>
        <dbReference type="Proteomes" id="UP000298595"/>
    </source>
</evidence>
<dbReference type="KEGG" id="aare:D3093_33390"/>
<organism evidence="1 2">
    <name type="scientific">Azospirillum argentinense</name>
    <dbReference type="NCBI Taxonomy" id="2970906"/>
    <lineage>
        <taxon>Bacteria</taxon>
        <taxon>Pseudomonadati</taxon>
        <taxon>Pseudomonadota</taxon>
        <taxon>Alphaproteobacteria</taxon>
        <taxon>Rhodospirillales</taxon>
        <taxon>Azospirillaceae</taxon>
        <taxon>Azospirillum</taxon>
    </lineage>
</organism>
<dbReference type="Gene3D" id="3.40.50.300">
    <property type="entry name" value="P-loop containing nucleotide triphosphate hydrolases"/>
    <property type="match status" value="1"/>
</dbReference>
<dbReference type="SUPFAM" id="SSF52540">
    <property type="entry name" value="P-loop containing nucleoside triphosphate hydrolases"/>
    <property type="match status" value="1"/>
</dbReference>
<accession>A0A4D8PZY3</accession>
<dbReference type="EMBL" id="CP032326">
    <property type="protein sequence ID" value="QCO00150.1"/>
    <property type="molecule type" value="Genomic_DNA"/>
</dbReference>